<dbReference type="GeneID" id="93073710"/>
<evidence type="ECO:0000313" key="3">
    <source>
        <dbReference type="EMBL" id="KRU12392.1"/>
    </source>
</evidence>
<evidence type="ECO:0000313" key="4">
    <source>
        <dbReference type="Proteomes" id="UP000028042"/>
    </source>
</evidence>
<dbReference type="KEGG" id="cpat:CLPA_c15380"/>
<reference evidence="3" key="2">
    <citation type="submission" date="2015-10" db="EMBL/GenBank/DDBJ databases">
        <title>Improved Draft Genome Sequence of Clostridium pasteurianum Strain ATCC 6013 (DSM 525) Using a Hybrid Next-Generation Sequencing Approach.</title>
        <authorList>
            <person name="Pyne M.E."/>
            <person name="Utturkar S.M."/>
            <person name="Brown S.D."/>
            <person name="Moo-Young M."/>
            <person name="Chung D.A."/>
            <person name="Chou P.C."/>
        </authorList>
    </citation>
    <scope>NUCLEOTIDE SEQUENCE</scope>
    <source>
        <strain evidence="3">ATCC 6013</strain>
    </source>
</reference>
<evidence type="ECO:0000256" key="1">
    <source>
        <dbReference type="SAM" id="Phobius"/>
    </source>
</evidence>
<dbReference type="RefSeq" id="WP_003447212.1">
    <property type="nucleotide sequence ID" value="NZ_ANZB01000014.1"/>
</dbReference>
<feature type="transmembrane region" description="Helical" evidence="1">
    <location>
        <begin position="12"/>
        <end position="31"/>
    </location>
</feature>
<keyword evidence="1" id="KW-0812">Transmembrane</keyword>
<dbReference type="Proteomes" id="UP000028042">
    <property type="component" value="Unassembled WGS sequence"/>
</dbReference>
<dbReference type="EMBL" id="JPGY02000001">
    <property type="protein sequence ID" value="KRU12392.1"/>
    <property type="molecule type" value="Genomic_DNA"/>
</dbReference>
<gene>
    <name evidence="2" type="ORF">CLPA_c15380</name>
    <name evidence="3" type="ORF">CP6013_01639</name>
</gene>
<dbReference type="AlphaFoldDB" id="A0A0H3J6Q0"/>
<proteinExistence type="predicted"/>
<feature type="transmembrane region" description="Helical" evidence="1">
    <location>
        <begin position="37"/>
        <end position="61"/>
    </location>
</feature>
<keyword evidence="1" id="KW-1133">Transmembrane helix</keyword>
<reference evidence="2 5" key="1">
    <citation type="journal article" date="2015" name="Genome Announc.">
        <title>Complete Genome Sequence of the Nitrogen-Fixing and Solvent-Producing Clostridium pasteurianum DSM 525.</title>
        <authorList>
            <person name="Poehlein A."/>
            <person name="Grosse-Honebrink A."/>
            <person name="Zhang Y."/>
            <person name="Minton N.P."/>
            <person name="Daniel R."/>
        </authorList>
    </citation>
    <scope>NUCLEOTIDE SEQUENCE [LARGE SCALE GENOMIC DNA]</scope>
    <source>
        <strain evidence="2">DSM 525</strain>
        <strain evidence="5">DSM 525 / ATCC 6013</strain>
    </source>
</reference>
<protein>
    <submittedName>
        <fullName evidence="2">Uncharacterized protein</fullName>
    </submittedName>
</protein>
<name>A0A0H3J6Q0_CLOPA</name>
<dbReference type="EMBL" id="CP009268">
    <property type="protein sequence ID" value="AJA51601.1"/>
    <property type="molecule type" value="Genomic_DNA"/>
</dbReference>
<dbReference type="Proteomes" id="UP000030905">
    <property type="component" value="Chromosome"/>
</dbReference>
<evidence type="ECO:0000313" key="2">
    <source>
        <dbReference type="EMBL" id="AJA51601.1"/>
    </source>
</evidence>
<sequence>MTDIIINTLMSINPLYLIVGVIAIVVILKVVGKILKIVLIVGIIAFILYEAGLLSSILDFIRNINV</sequence>
<organism evidence="2 5">
    <name type="scientific">Clostridium pasteurianum DSM 525 = ATCC 6013</name>
    <dbReference type="NCBI Taxonomy" id="1262449"/>
    <lineage>
        <taxon>Bacteria</taxon>
        <taxon>Bacillati</taxon>
        <taxon>Bacillota</taxon>
        <taxon>Clostridia</taxon>
        <taxon>Eubacteriales</taxon>
        <taxon>Clostridiaceae</taxon>
        <taxon>Clostridium</taxon>
    </lineage>
</organism>
<dbReference type="KEGG" id="cpae:CPAST_c15380"/>
<dbReference type="PATRIC" id="fig|1262449.3.peg.3379"/>
<keyword evidence="5" id="KW-1185">Reference proteome</keyword>
<accession>A0A0H3J6Q0</accession>
<keyword evidence="1" id="KW-0472">Membrane</keyword>
<reference evidence="3 4" key="3">
    <citation type="journal article" name="Genome Announc.">
        <title>Improved Draft Genome Sequence of Clostridium pasteurianum Strain ATCC 6013 (DSM 525) Using a Hybrid Next-Generation Sequencing Approach.</title>
        <authorList>
            <person name="Pyne M.E."/>
            <person name="Utturkar S."/>
            <person name="Brown S.D."/>
            <person name="Moo-Young M."/>
            <person name="Chung D.A."/>
            <person name="Chou C.P."/>
        </authorList>
    </citation>
    <scope>NUCLEOTIDE SEQUENCE [LARGE SCALE GENOMIC DNA]</scope>
    <source>
        <strain evidence="3 4">ATCC 6013</strain>
    </source>
</reference>
<evidence type="ECO:0000313" key="5">
    <source>
        <dbReference type="Proteomes" id="UP000030905"/>
    </source>
</evidence>